<dbReference type="InterPro" id="IPR011009">
    <property type="entry name" value="Kinase-like_dom_sf"/>
</dbReference>
<dbReference type="PANTHER" id="PTHR44329">
    <property type="entry name" value="SERINE/THREONINE-PROTEIN KINASE TNNI3K-RELATED"/>
    <property type="match status" value="1"/>
</dbReference>
<dbReference type="AlphaFoldDB" id="A0AAD7NPK6"/>
<evidence type="ECO:0000259" key="1">
    <source>
        <dbReference type="PROSITE" id="PS50011"/>
    </source>
</evidence>
<dbReference type="SMART" id="SM00220">
    <property type="entry name" value="S_TKc"/>
    <property type="match status" value="1"/>
</dbReference>
<keyword evidence="2" id="KW-0418">Kinase</keyword>
<dbReference type="InterPro" id="IPR051681">
    <property type="entry name" value="Ser/Thr_Kinases-Pseudokinases"/>
</dbReference>
<evidence type="ECO:0000313" key="2">
    <source>
        <dbReference type="EMBL" id="KAJ7769090.1"/>
    </source>
</evidence>
<reference evidence="2" key="1">
    <citation type="submission" date="2023-03" db="EMBL/GenBank/DDBJ databases">
        <title>Massive genome expansion in bonnet fungi (Mycena s.s.) driven by repeated elements and novel gene families across ecological guilds.</title>
        <authorList>
            <consortium name="Lawrence Berkeley National Laboratory"/>
            <person name="Harder C.B."/>
            <person name="Miyauchi S."/>
            <person name="Viragh M."/>
            <person name="Kuo A."/>
            <person name="Thoen E."/>
            <person name="Andreopoulos B."/>
            <person name="Lu D."/>
            <person name="Skrede I."/>
            <person name="Drula E."/>
            <person name="Henrissat B."/>
            <person name="Morin E."/>
            <person name="Kohler A."/>
            <person name="Barry K."/>
            <person name="LaButti K."/>
            <person name="Morin E."/>
            <person name="Salamov A."/>
            <person name="Lipzen A."/>
            <person name="Mereny Z."/>
            <person name="Hegedus B."/>
            <person name="Baldrian P."/>
            <person name="Stursova M."/>
            <person name="Weitz H."/>
            <person name="Taylor A."/>
            <person name="Grigoriev I.V."/>
            <person name="Nagy L.G."/>
            <person name="Martin F."/>
            <person name="Kauserud H."/>
        </authorList>
    </citation>
    <scope>NUCLEOTIDE SEQUENCE</scope>
    <source>
        <strain evidence="2">CBHHK188m</strain>
    </source>
</reference>
<dbReference type="PROSITE" id="PS50011">
    <property type="entry name" value="PROTEIN_KINASE_DOM"/>
    <property type="match status" value="1"/>
</dbReference>
<sequence>MTQRDRFPLYTGGNSNVFRGNWVRPDGRKVMVAIKLLRIVRDDPAELDHVLTRLVCAARSWQKLSHPNILPFFGAYEIGAFAPALITPFCHLGNVGSYIRSHPFSNRDRLVHDVASGLKYLHENDIVHEDLKPQNVLIDKREVACLCDFGISRIINREGVTTRSAASSTYIAPELLIRVHPLTSNPIYPKPTHKSDVYSFGILSLEILTSGPPEGRGDKSFHEAKLLEGFRPQRAQYDVSEVASGMWSVLDRCWDPDPQLRLTIRAIWESLPFQAQRSCGFRKRLNPKA</sequence>
<evidence type="ECO:0000313" key="3">
    <source>
        <dbReference type="Proteomes" id="UP001215280"/>
    </source>
</evidence>
<accession>A0AAD7NPK6</accession>
<dbReference type="Proteomes" id="UP001215280">
    <property type="component" value="Unassembled WGS sequence"/>
</dbReference>
<dbReference type="GO" id="GO:0005524">
    <property type="term" value="F:ATP binding"/>
    <property type="evidence" value="ECO:0007669"/>
    <property type="project" value="InterPro"/>
</dbReference>
<dbReference type="PROSITE" id="PS00108">
    <property type="entry name" value="PROTEIN_KINASE_ST"/>
    <property type="match status" value="1"/>
</dbReference>
<dbReference type="EMBL" id="JARJLG010000026">
    <property type="protein sequence ID" value="KAJ7769090.1"/>
    <property type="molecule type" value="Genomic_DNA"/>
</dbReference>
<name>A0AAD7NPK6_9AGAR</name>
<dbReference type="PANTHER" id="PTHR44329:SF289">
    <property type="entry name" value="SERINE_THREONINE-PROTEIN KINASE VIK"/>
    <property type="match status" value="1"/>
</dbReference>
<dbReference type="PRINTS" id="PR00109">
    <property type="entry name" value="TYRKINASE"/>
</dbReference>
<protein>
    <submittedName>
        <fullName evidence="2">Kinase-like domain-containing protein</fullName>
    </submittedName>
</protein>
<feature type="domain" description="Protein kinase" evidence="1">
    <location>
        <begin position="3"/>
        <end position="274"/>
    </location>
</feature>
<gene>
    <name evidence="2" type="ORF">DFH07DRAFT_806839</name>
</gene>
<dbReference type="InterPro" id="IPR008271">
    <property type="entry name" value="Ser/Thr_kinase_AS"/>
</dbReference>
<comment type="caution">
    <text evidence="2">The sequence shown here is derived from an EMBL/GenBank/DDBJ whole genome shotgun (WGS) entry which is preliminary data.</text>
</comment>
<organism evidence="2 3">
    <name type="scientific">Mycena maculata</name>
    <dbReference type="NCBI Taxonomy" id="230809"/>
    <lineage>
        <taxon>Eukaryota</taxon>
        <taxon>Fungi</taxon>
        <taxon>Dikarya</taxon>
        <taxon>Basidiomycota</taxon>
        <taxon>Agaricomycotina</taxon>
        <taxon>Agaricomycetes</taxon>
        <taxon>Agaricomycetidae</taxon>
        <taxon>Agaricales</taxon>
        <taxon>Marasmiineae</taxon>
        <taxon>Mycenaceae</taxon>
        <taxon>Mycena</taxon>
    </lineage>
</organism>
<dbReference type="GO" id="GO:0004674">
    <property type="term" value="F:protein serine/threonine kinase activity"/>
    <property type="evidence" value="ECO:0007669"/>
    <property type="project" value="TreeGrafter"/>
</dbReference>
<keyword evidence="3" id="KW-1185">Reference proteome</keyword>
<proteinExistence type="predicted"/>
<dbReference type="Gene3D" id="1.10.510.10">
    <property type="entry name" value="Transferase(Phosphotransferase) domain 1"/>
    <property type="match status" value="1"/>
</dbReference>
<dbReference type="Pfam" id="PF07714">
    <property type="entry name" value="PK_Tyr_Ser-Thr"/>
    <property type="match status" value="1"/>
</dbReference>
<dbReference type="SUPFAM" id="SSF56112">
    <property type="entry name" value="Protein kinase-like (PK-like)"/>
    <property type="match status" value="1"/>
</dbReference>
<dbReference type="InterPro" id="IPR000719">
    <property type="entry name" value="Prot_kinase_dom"/>
</dbReference>
<dbReference type="InterPro" id="IPR001245">
    <property type="entry name" value="Ser-Thr/Tyr_kinase_cat_dom"/>
</dbReference>
<keyword evidence="2" id="KW-0808">Transferase</keyword>